<dbReference type="EMBL" id="NBNE01005021">
    <property type="protein sequence ID" value="OWZ04329.1"/>
    <property type="molecule type" value="Genomic_DNA"/>
</dbReference>
<comment type="caution">
    <text evidence="1">The sequence shown here is derived from an EMBL/GenBank/DDBJ whole genome shotgun (WGS) entry which is preliminary data.</text>
</comment>
<gene>
    <name evidence="1" type="ORF">PHMEG_00023784</name>
</gene>
<evidence type="ECO:0000313" key="1">
    <source>
        <dbReference type="EMBL" id="OWZ04329.1"/>
    </source>
</evidence>
<accession>A0A225VH86</accession>
<sequence length="224" mass="25533">LAKWLKTDKSMDEAFKLLKLNNVEGDNLLKSPGWGMWTSYASKKDRNNADELIFTVMKNHFGDEGLENIIAKAKTSIFTKDIAAKLQVEMWRSQAKTADEVFTLLKLDQKGRSIFDSYKSTVAVGTWVSFVNKLSKNNEFAVISNLEKRFGDAGLAMMLVEGMKKSSSTVVKGLQELQFKQWMALNKKLNPNAVADKMLKYSNDPRSIRVTLNFRNYYNTKIHQ</sequence>
<feature type="non-terminal residue" evidence="1">
    <location>
        <position position="1"/>
    </location>
</feature>
<organism evidence="1 2">
    <name type="scientific">Phytophthora megakarya</name>
    <dbReference type="NCBI Taxonomy" id="4795"/>
    <lineage>
        <taxon>Eukaryota</taxon>
        <taxon>Sar</taxon>
        <taxon>Stramenopiles</taxon>
        <taxon>Oomycota</taxon>
        <taxon>Peronosporomycetes</taxon>
        <taxon>Peronosporales</taxon>
        <taxon>Peronosporaceae</taxon>
        <taxon>Phytophthora</taxon>
    </lineage>
</organism>
<protein>
    <recommendedName>
        <fullName evidence="3">RxLR effector protein</fullName>
    </recommendedName>
</protein>
<dbReference type="Proteomes" id="UP000198211">
    <property type="component" value="Unassembled WGS sequence"/>
</dbReference>
<evidence type="ECO:0000313" key="2">
    <source>
        <dbReference type="Proteomes" id="UP000198211"/>
    </source>
</evidence>
<keyword evidence="2" id="KW-1185">Reference proteome</keyword>
<evidence type="ECO:0008006" key="3">
    <source>
        <dbReference type="Google" id="ProtNLM"/>
    </source>
</evidence>
<name>A0A225VH86_9STRA</name>
<proteinExistence type="predicted"/>
<dbReference type="OrthoDB" id="93216at2759"/>
<dbReference type="STRING" id="4795.A0A225VH86"/>
<reference evidence="2" key="1">
    <citation type="submission" date="2017-03" db="EMBL/GenBank/DDBJ databases">
        <title>Phytopthora megakarya and P. palmivora, two closely related causual agents of cacao black pod achieved similar genome size and gene model numbers by different mechanisms.</title>
        <authorList>
            <person name="Ali S."/>
            <person name="Shao J."/>
            <person name="Larry D.J."/>
            <person name="Kronmiller B."/>
            <person name="Shen D."/>
            <person name="Strem M.D."/>
            <person name="Melnick R.L."/>
            <person name="Guiltinan M.J."/>
            <person name="Tyler B.M."/>
            <person name="Meinhardt L.W."/>
            <person name="Bailey B.A."/>
        </authorList>
    </citation>
    <scope>NUCLEOTIDE SEQUENCE [LARGE SCALE GENOMIC DNA]</scope>
    <source>
        <strain evidence="2">zdho120</strain>
    </source>
</reference>
<dbReference type="AlphaFoldDB" id="A0A225VH86"/>